<organism evidence="2 3">
    <name type="scientific">Myodes glareolus</name>
    <name type="common">Bank vole</name>
    <name type="synonym">Clethrionomys glareolus</name>
    <dbReference type="NCBI Taxonomy" id="447135"/>
    <lineage>
        <taxon>Eukaryota</taxon>
        <taxon>Metazoa</taxon>
        <taxon>Chordata</taxon>
        <taxon>Craniata</taxon>
        <taxon>Vertebrata</taxon>
        <taxon>Euteleostomi</taxon>
        <taxon>Mammalia</taxon>
        <taxon>Eutheria</taxon>
        <taxon>Euarchontoglires</taxon>
        <taxon>Glires</taxon>
        <taxon>Rodentia</taxon>
        <taxon>Myomorpha</taxon>
        <taxon>Muroidea</taxon>
        <taxon>Cricetidae</taxon>
        <taxon>Arvicolinae</taxon>
        <taxon>Myodes</taxon>
    </lineage>
</organism>
<dbReference type="EMBL" id="JBBHLL010000673">
    <property type="protein sequence ID" value="KAK7798679.1"/>
    <property type="molecule type" value="Genomic_DNA"/>
</dbReference>
<proteinExistence type="predicted"/>
<feature type="compositionally biased region" description="Low complexity" evidence="1">
    <location>
        <begin position="55"/>
        <end position="73"/>
    </location>
</feature>
<keyword evidence="3" id="KW-1185">Reference proteome</keyword>
<feature type="non-terminal residue" evidence="2">
    <location>
        <position position="156"/>
    </location>
</feature>
<name>A0AAW0H709_MYOGA</name>
<reference evidence="2 3" key="1">
    <citation type="journal article" date="2023" name="bioRxiv">
        <title>Conserved and derived expression patterns and positive selection on dental genes reveal complex evolutionary context of ever-growing rodent molars.</title>
        <authorList>
            <person name="Calamari Z.T."/>
            <person name="Song A."/>
            <person name="Cohen E."/>
            <person name="Akter M."/>
            <person name="Roy R.D."/>
            <person name="Hallikas O."/>
            <person name="Christensen M.M."/>
            <person name="Li P."/>
            <person name="Marangoni P."/>
            <person name="Jernvall J."/>
            <person name="Klein O.D."/>
        </authorList>
    </citation>
    <scope>NUCLEOTIDE SEQUENCE [LARGE SCALE GENOMIC DNA]</scope>
    <source>
        <strain evidence="2">V071</strain>
    </source>
</reference>
<evidence type="ECO:0000313" key="2">
    <source>
        <dbReference type="EMBL" id="KAK7798679.1"/>
    </source>
</evidence>
<accession>A0AAW0H709</accession>
<dbReference type="Proteomes" id="UP001488838">
    <property type="component" value="Unassembled WGS sequence"/>
</dbReference>
<comment type="caution">
    <text evidence="2">The sequence shown here is derived from an EMBL/GenBank/DDBJ whole genome shotgun (WGS) entry which is preliminary data.</text>
</comment>
<sequence length="156" mass="16641">MRRVGTAGWEGAEEAISGRALAEEPSQPVSGACEREERILMQRCCSGSGRAHTYAPSPAAAAPGQPVAKAGGAKQPGGWRQGLLTGWQQHCPSQHPSRTPGISPSPADSSGAGLWFLPSGLCLCLKHPPWGHTAGKSHVRCCWCWLQWPWSPLQVR</sequence>
<gene>
    <name evidence="2" type="ORF">U0070_026426</name>
</gene>
<dbReference type="AlphaFoldDB" id="A0AAW0H709"/>
<evidence type="ECO:0000313" key="3">
    <source>
        <dbReference type="Proteomes" id="UP001488838"/>
    </source>
</evidence>
<feature type="region of interest" description="Disordered" evidence="1">
    <location>
        <begin position="48"/>
        <end position="79"/>
    </location>
</feature>
<evidence type="ECO:0000256" key="1">
    <source>
        <dbReference type="SAM" id="MobiDB-lite"/>
    </source>
</evidence>
<protein>
    <submittedName>
        <fullName evidence="2">Uncharacterized protein</fullName>
    </submittedName>
</protein>